<dbReference type="RefSeq" id="WP_128890482.1">
    <property type="nucleotide sequence ID" value="NZ_BMCX01000002.1"/>
</dbReference>
<evidence type="ECO:0000256" key="2">
    <source>
        <dbReference type="ARBA" id="ARBA00023002"/>
    </source>
</evidence>
<proteinExistence type="inferred from homology"/>
<gene>
    <name evidence="3" type="primary">entA</name>
    <name evidence="3" type="ORF">CPELA_09390</name>
</gene>
<dbReference type="InterPro" id="IPR020904">
    <property type="entry name" value="Sc_DH/Rdtase_CS"/>
</dbReference>
<dbReference type="Proteomes" id="UP000288929">
    <property type="component" value="Chromosome"/>
</dbReference>
<dbReference type="GO" id="GO:0008667">
    <property type="term" value="F:2,3-dihydro-2,3-dihydroxybenzoate dehydrogenase activity"/>
    <property type="evidence" value="ECO:0007669"/>
    <property type="project" value="UniProtKB-EC"/>
</dbReference>
<dbReference type="EC" id="1.3.1.28" evidence="3"/>
<dbReference type="PRINTS" id="PR00080">
    <property type="entry name" value="SDRFAMILY"/>
</dbReference>
<dbReference type="KEGG" id="cpeg:CPELA_09390"/>
<keyword evidence="2 3" id="KW-0560">Oxidoreductase</keyword>
<dbReference type="OrthoDB" id="8991930at2"/>
<dbReference type="AlphaFoldDB" id="A0A410WAX9"/>
<comment type="similarity">
    <text evidence="1">Belongs to the short-chain dehydrogenases/reductases (SDR) family.</text>
</comment>
<dbReference type="PANTHER" id="PTHR24321">
    <property type="entry name" value="DEHYDROGENASES, SHORT CHAIN"/>
    <property type="match status" value="1"/>
</dbReference>
<protein>
    <submittedName>
        <fullName evidence="3">2,3-dihydro-2,3-dihydroxybenzoate dehydrogenase</fullName>
        <ecNumber evidence="3">1.3.1.28</ecNumber>
    </submittedName>
</protein>
<evidence type="ECO:0000313" key="4">
    <source>
        <dbReference type="Proteomes" id="UP000288929"/>
    </source>
</evidence>
<evidence type="ECO:0000256" key="1">
    <source>
        <dbReference type="ARBA" id="ARBA00006484"/>
    </source>
</evidence>
<dbReference type="PANTHER" id="PTHR24321:SF13">
    <property type="entry name" value="2,3-DIHYDRO-2,3-DIHYDROXYBENZOATE DEHYDROGENASE"/>
    <property type="match status" value="1"/>
</dbReference>
<dbReference type="Gene3D" id="3.40.50.720">
    <property type="entry name" value="NAD(P)-binding Rossmann-like Domain"/>
    <property type="match status" value="1"/>
</dbReference>
<dbReference type="Pfam" id="PF13561">
    <property type="entry name" value="adh_short_C2"/>
    <property type="match status" value="1"/>
</dbReference>
<sequence length="249" mass="26748">MALKHSEDLEHRGHCLVTGAKGGIGQATCDVLLEHGYSVSRWDLPEVDVSDPESIDHHLQALPAPVDYLIHTAGVLRPDSALQPDWDAIRQSVAINLEGVIATCSPIAQQMAARKRGAIVVVTSNAAAVPRSGMAAYGASKAAAKSWVHTLGLELAPYGVRCNTVSPGSTDTPMLRGMWHEPSDTETQLKQRHQEVIAGNPEAYRLGIPLQRVATPEDIAQACLWLISPQSRHITMHDLRVDGGATLDA</sequence>
<dbReference type="InterPro" id="IPR036291">
    <property type="entry name" value="NAD(P)-bd_dom_sf"/>
</dbReference>
<name>A0A410WAX9_9CORY</name>
<dbReference type="InterPro" id="IPR002347">
    <property type="entry name" value="SDR_fam"/>
</dbReference>
<organism evidence="3 4">
    <name type="scientific">Corynebacterium pelargi</name>
    <dbReference type="NCBI Taxonomy" id="1471400"/>
    <lineage>
        <taxon>Bacteria</taxon>
        <taxon>Bacillati</taxon>
        <taxon>Actinomycetota</taxon>
        <taxon>Actinomycetes</taxon>
        <taxon>Mycobacteriales</taxon>
        <taxon>Corynebacteriaceae</taxon>
        <taxon>Corynebacterium</taxon>
    </lineage>
</organism>
<dbReference type="PROSITE" id="PS00061">
    <property type="entry name" value="ADH_SHORT"/>
    <property type="match status" value="1"/>
</dbReference>
<accession>A0A410WAX9</accession>
<dbReference type="SUPFAM" id="SSF51735">
    <property type="entry name" value="NAD(P)-binding Rossmann-fold domains"/>
    <property type="match status" value="1"/>
</dbReference>
<reference evidence="3 4" key="1">
    <citation type="submission" date="2019-01" db="EMBL/GenBank/DDBJ databases">
        <authorList>
            <person name="Ruckert C."/>
            <person name="Busche T."/>
            <person name="Kalinowski J."/>
        </authorList>
    </citation>
    <scope>NUCLEOTIDE SEQUENCE [LARGE SCALE GENOMIC DNA]</scope>
    <source>
        <strain evidence="3 4">136/3</strain>
    </source>
</reference>
<dbReference type="EMBL" id="CP035299">
    <property type="protein sequence ID" value="QAU53133.1"/>
    <property type="molecule type" value="Genomic_DNA"/>
</dbReference>
<keyword evidence="4" id="KW-1185">Reference proteome</keyword>
<evidence type="ECO:0000313" key="3">
    <source>
        <dbReference type="EMBL" id="QAU53133.1"/>
    </source>
</evidence>
<dbReference type="PRINTS" id="PR00081">
    <property type="entry name" value="GDHRDH"/>
</dbReference>